<dbReference type="SUPFAM" id="SSF82689">
    <property type="entry name" value="Mechanosensitive channel protein MscS (YggB), C-terminal domain"/>
    <property type="match status" value="1"/>
</dbReference>
<dbReference type="InterPro" id="IPR006685">
    <property type="entry name" value="MscS_channel_2nd"/>
</dbReference>
<evidence type="ECO:0000256" key="5">
    <source>
        <dbReference type="ARBA" id="ARBA00022989"/>
    </source>
</evidence>
<feature type="domain" description="Mechanosensitive ion channel transmembrane helices 2/3" evidence="11">
    <location>
        <begin position="154"/>
        <end position="190"/>
    </location>
</feature>
<evidence type="ECO:0000256" key="1">
    <source>
        <dbReference type="ARBA" id="ARBA00004651"/>
    </source>
</evidence>
<dbReference type="Gene3D" id="1.10.287.1260">
    <property type="match status" value="1"/>
</dbReference>
<dbReference type="SUPFAM" id="SSF50182">
    <property type="entry name" value="Sm-like ribonucleoproteins"/>
    <property type="match status" value="1"/>
</dbReference>
<evidence type="ECO:0000256" key="7">
    <source>
        <dbReference type="SAM" id="MobiDB-lite"/>
    </source>
</evidence>
<feature type="region of interest" description="Disordered" evidence="7">
    <location>
        <begin position="373"/>
        <end position="392"/>
    </location>
</feature>
<reference evidence="12 13" key="1">
    <citation type="submission" date="2014-07" db="EMBL/GenBank/DDBJ databases">
        <title>Tepidicaulis marinum gen. nov., sp. nov., a novel marine bacterium denitrifying nitrate to nitrous oxide strictly under microaerobic conditions.</title>
        <authorList>
            <person name="Takeuchi M."/>
            <person name="Yamagishi T."/>
            <person name="Kamagata Y."/>
            <person name="Oshima K."/>
            <person name="Hattori M."/>
            <person name="Katayama T."/>
            <person name="Hanada S."/>
            <person name="Tamaki H."/>
            <person name="Marumo K."/>
            <person name="Maeda H."/>
            <person name="Nedachi M."/>
            <person name="Iwasaki W."/>
            <person name="Suwa Y."/>
            <person name="Sakata S."/>
        </authorList>
    </citation>
    <scope>NUCLEOTIDE SEQUENCE [LARGE SCALE GENOMIC DNA]</scope>
    <source>
        <strain evidence="12 13">MA2</strain>
    </source>
</reference>
<dbReference type="STRING" id="1333998.M2A_1626"/>
<dbReference type="InterPro" id="IPR049278">
    <property type="entry name" value="MS_channel_C"/>
</dbReference>
<dbReference type="EMBL" id="BBIO01000007">
    <property type="protein sequence ID" value="GAK45127.1"/>
    <property type="molecule type" value="Genomic_DNA"/>
</dbReference>
<feature type="domain" description="Mechanosensitive ion channel MscS C-terminal" evidence="10">
    <location>
        <begin position="268"/>
        <end position="352"/>
    </location>
</feature>
<feature type="transmembrane region" description="Helical" evidence="8">
    <location>
        <begin position="174"/>
        <end position="193"/>
    </location>
</feature>
<comment type="caution">
    <text evidence="12">The sequence shown here is derived from an EMBL/GenBank/DDBJ whole genome shotgun (WGS) entry which is preliminary data.</text>
</comment>
<dbReference type="GO" id="GO:0008381">
    <property type="term" value="F:mechanosensitive monoatomic ion channel activity"/>
    <property type="evidence" value="ECO:0007669"/>
    <property type="project" value="UniProtKB-ARBA"/>
</dbReference>
<keyword evidence="4 8" id="KW-0812">Transmembrane</keyword>
<feature type="compositionally biased region" description="Basic and acidic residues" evidence="7">
    <location>
        <begin position="381"/>
        <end position="392"/>
    </location>
</feature>
<dbReference type="GO" id="GO:0005886">
    <property type="term" value="C:plasma membrane"/>
    <property type="evidence" value="ECO:0007669"/>
    <property type="project" value="UniProtKB-SubCell"/>
</dbReference>
<evidence type="ECO:0000313" key="12">
    <source>
        <dbReference type="EMBL" id="GAK45127.1"/>
    </source>
</evidence>
<dbReference type="InterPro" id="IPR011066">
    <property type="entry name" value="MscS_channel_C_sf"/>
</dbReference>
<accession>A0A081BAQ9</accession>
<evidence type="ECO:0000256" key="2">
    <source>
        <dbReference type="ARBA" id="ARBA00008017"/>
    </source>
</evidence>
<name>A0A081BAQ9_9HYPH</name>
<keyword evidence="6 8" id="KW-0472">Membrane</keyword>
<dbReference type="PROSITE" id="PS01246">
    <property type="entry name" value="UPF0003"/>
    <property type="match status" value="1"/>
</dbReference>
<protein>
    <submittedName>
        <fullName evidence="12">Mechanosensitive ion channel protein MscS</fullName>
    </submittedName>
</protein>
<keyword evidence="3" id="KW-1003">Cell membrane</keyword>
<evidence type="ECO:0000256" key="6">
    <source>
        <dbReference type="ARBA" id="ARBA00023136"/>
    </source>
</evidence>
<dbReference type="InterPro" id="IPR006686">
    <property type="entry name" value="MscS_channel_CS"/>
</dbReference>
<evidence type="ECO:0000259" key="9">
    <source>
        <dbReference type="Pfam" id="PF00924"/>
    </source>
</evidence>
<evidence type="ECO:0000313" key="13">
    <source>
        <dbReference type="Proteomes" id="UP000028702"/>
    </source>
</evidence>
<evidence type="ECO:0000259" key="11">
    <source>
        <dbReference type="Pfam" id="PF21088"/>
    </source>
</evidence>
<dbReference type="InterPro" id="IPR010920">
    <property type="entry name" value="LSM_dom_sf"/>
</dbReference>
<evidence type="ECO:0000259" key="10">
    <source>
        <dbReference type="Pfam" id="PF21082"/>
    </source>
</evidence>
<keyword evidence="13" id="KW-1185">Reference proteome</keyword>
<comment type="similarity">
    <text evidence="2">Belongs to the MscS (TC 1.A.23) family.</text>
</comment>
<organism evidence="12 13">
    <name type="scientific">Tepidicaulis marinus</name>
    <dbReference type="NCBI Taxonomy" id="1333998"/>
    <lineage>
        <taxon>Bacteria</taxon>
        <taxon>Pseudomonadati</taxon>
        <taxon>Pseudomonadota</taxon>
        <taxon>Alphaproteobacteria</taxon>
        <taxon>Hyphomicrobiales</taxon>
        <taxon>Parvibaculaceae</taxon>
        <taxon>Tepidicaulis</taxon>
    </lineage>
</organism>
<dbReference type="PANTHER" id="PTHR30566:SF5">
    <property type="entry name" value="MECHANOSENSITIVE ION CHANNEL PROTEIN 1, MITOCHONDRIAL-RELATED"/>
    <property type="match status" value="1"/>
</dbReference>
<dbReference type="Gene3D" id="3.30.70.100">
    <property type="match status" value="1"/>
</dbReference>
<evidence type="ECO:0000256" key="4">
    <source>
        <dbReference type="ARBA" id="ARBA00022692"/>
    </source>
</evidence>
<dbReference type="Pfam" id="PF21088">
    <property type="entry name" value="MS_channel_1st"/>
    <property type="match status" value="1"/>
</dbReference>
<feature type="transmembrane region" description="Helical" evidence="8">
    <location>
        <begin position="23"/>
        <end position="44"/>
    </location>
</feature>
<dbReference type="InterPro" id="IPR011014">
    <property type="entry name" value="MscS_channel_TM-2"/>
</dbReference>
<evidence type="ECO:0000256" key="8">
    <source>
        <dbReference type="SAM" id="Phobius"/>
    </source>
</evidence>
<proteinExistence type="inferred from homology"/>
<keyword evidence="5 8" id="KW-1133">Transmembrane helix</keyword>
<dbReference type="Gene3D" id="2.30.30.60">
    <property type="match status" value="1"/>
</dbReference>
<feature type="transmembrane region" description="Helical" evidence="8">
    <location>
        <begin position="101"/>
        <end position="125"/>
    </location>
</feature>
<dbReference type="InterPro" id="IPR023408">
    <property type="entry name" value="MscS_beta-dom_sf"/>
</dbReference>
<dbReference type="InterPro" id="IPR049142">
    <property type="entry name" value="MS_channel_1st"/>
</dbReference>
<dbReference type="Proteomes" id="UP000028702">
    <property type="component" value="Unassembled WGS sequence"/>
</dbReference>
<evidence type="ECO:0000256" key="3">
    <source>
        <dbReference type="ARBA" id="ARBA00022475"/>
    </source>
</evidence>
<dbReference type="PANTHER" id="PTHR30566">
    <property type="entry name" value="YNAI-RELATED MECHANOSENSITIVE ION CHANNEL"/>
    <property type="match status" value="1"/>
</dbReference>
<sequence>MENVPAQFEELWSITREVWNSGVFGYSVGDALIALGIFLFFYLLRGLFSRFIFSVVDRWVKNTPNHWDDKLHAALAEPLRFVFVIIGVFFALDYLDLGGTAAVVASNVLRSLIAIAIFWGVHNALTPISDLLRELERVLTEEMLDWLVTGAKWGVIAIGAATVLQIWGVQVAPIIAGLGLFGVAVALGAQDLFKNLIGGLSILVEKRFRKGDWILVDGVVEGTVEHIGFRSTMVRRFDKAPVFVPNQKLSDAAVTNFSDMTYRRIFWKIGVEYRTSLDQLKEIRDKIEAYLREHEAFVGPAEAPLFVRIDAFGASSIDILLYTFTHTTVWGEWLELKEELAFKVKEIVEGAGTGFAFPSQSLYVEKWPEGCPEPFVPPGDGRGEARQAPRAN</sequence>
<comment type="subcellular location">
    <subcellularLocation>
        <location evidence="1">Cell membrane</location>
        <topology evidence="1">Multi-pass membrane protein</topology>
    </subcellularLocation>
</comment>
<gene>
    <name evidence="12" type="ORF">M2A_1626</name>
</gene>
<dbReference type="Pfam" id="PF21082">
    <property type="entry name" value="MS_channel_3rd"/>
    <property type="match status" value="1"/>
</dbReference>
<dbReference type="SUPFAM" id="SSF82861">
    <property type="entry name" value="Mechanosensitive channel protein MscS (YggB), transmembrane region"/>
    <property type="match status" value="1"/>
</dbReference>
<feature type="domain" description="Mechanosensitive ion channel MscS" evidence="9">
    <location>
        <begin position="191"/>
        <end position="258"/>
    </location>
</feature>
<dbReference type="eggNOG" id="COG0668">
    <property type="taxonomic scope" value="Bacteria"/>
</dbReference>
<dbReference type="AlphaFoldDB" id="A0A081BAQ9"/>
<dbReference type="Pfam" id="PF00924">
    <property type="entry name" value="MS_channel_2nd"/>
    <property type="match status" value="1"/>
</dbReference>
<dbReference type="RefSeq" id="WP_045445616.1">
    <property type="nucleotide sequence ID" value="NZ_BBIO01000007.1"/>
</dbReference>
<feature type="transmembrane region" description="Helical" evidence="8">
    <location>
        <begin position="79"/>
        <end position="95"/>
    </location>
</feature>